<dbReference type="CDD" id="cd04301">
    <property type="entry name" value="NAT_SF"/>
    <property type="match status" value="1"/>
</dbReference>
<dbReference type="Pfam" id="PF13527">
    <property type="entry name" value="Acetyltransf_9"/>
    <property type="match status" value="1"/>
</dbReference>
<dbReference type="InterPro" id="IPR000182">
    <property type="entry name" value="GNAT_dom"/>
</dbReference>
<dbReference type="AlphaFoldDB" id="A0AAF0BGZ9"/>
<name>A0AAF0BGZ9_9ENTE</name>
<dbReference type="GO" id="GO:0016747">
    <property type="term" value="F:acyltransferase activity, transferring groups other than amino-acyl groups"/>
    <property type="evidence" value="ECO:0007669"/>
    <property type="project" value="InterPro"/>
</dbReference>
<dbReference type="Proteomes" id="UP001179600">
    <property type="component" value="Chromosome"/>
</dbReference>
<evidence type="ECO:0000313" key="3">
    <source>
        <dbReference type="Proteomes" id="UP001179600"/>
    </source>
</evidence>
<organism evidence="2 3">
    <name type="scientific">Vagococcus lutrae</name>
    <dbReference type="NCBI Taxonomy" id="81947"/>
    <lineage>
        <taxon>Bacteria</taxon>
        <taxon>Bacillati</taxon>
        <taxon>Bacillota</taxon>
        <taxon>Bacilli</taxon>
        <taxon>Lactobacillales</taxon>
        <taxon>Enterococcaceae</taxon>
        <taxon>Vagococcus</taxon>
    </lineage>
</organism>
<dbReference type="Gene3D" id="3.40.630.30">
    <property type="match status" value="1"/>
</dbReference>
<dbReference type="InterPro" id="IPR016181">
    <property type="entry name" value="Acyl_CoA_acyltransferase"/>
</dbReference>
<dbReference type="EMBL" id="CP116507">
    <property type="protein sequence ID" value="WCG21890.1"/>
    <property type="molecule type" value="Genomic_DNA"/>
</dbReference>
<keyword evidence="2" id="KW-0012">Acyltransferase</keyword>
<keyword evidence="2" id="KW-0808">Transferase</keyword>
<gene>
    <name evidence="2" type="ORF">PML95_05635</name>
</gene>
<protein>
    <submittedName>
        <fullName evidence="2">GNAT family N-acetyltransferase</fullName>
        <ecNumber evidence="2">2.3.1.-</ecNumber>
    </submittedName>
</protein>
<proteinExistence type="predicted"/>
<dbReference type="PROSITE" id="PS51186">
    <property type="entry name" value="GNAT"/>
    <property type="match status" value="1"/>
</dbReference>
<dbReference type="EC" id="2.3.1.-" evidence="2"/>
<sequence>MEIRSPYPHEWDAIHQLVMSSFDHGGRQMRDSFSYLFDIDNQYSKVAIIDEKVVSFIGVVPIVYQDDQTSYLGVSIGSVCTSPAYRGQRIADHVLKAILTEQKEAGASFVLISGSGKLYLRNHAQFYGHFKKYLLTSATYSQPKLKDDVVMKEYEGTTNDTYLLYKAINQVDSGYPYDIHELPKLIKAQGLANVMNAKQKIYLLKDTSGKQGYMIVYLVELNGKKRARIYMYTPDELFISTVLDHLFTKENVEEVDLHVQEKQENFLNDYLKNIPNESEENAGSIIELKNGFLSEHGDKLSHSYSLKYI</sequence>
<accession>A0AAF0BGZ9</accession>
<dbReference type="SUPFAM" id="SSF55729">
    <property type="entry name" value="Acyl-CoA N-acyltransferases (Nat)"/>
    <property type="match status" value="1"/>
</dbReference>
<feature type="domain" description="N-acetyltransferase" evidence="1">
    <location>
        <begin position="1"/>
        <end position="146"/>
    </location>
</feature>
<dbReference type="RefSeq" id="WP_272163026.1">
    <property type="nucleotide sequence ID" value="NZ_CP116507.1"/>
</dbReference>
<evidence type="ECO:0000313" key="2">
    <source>
        <dbReference type="EMBL" id="WCG21890.1"/>
    </source>
</evidence>
<reference evidence="2" key="1">
    <citation type="submission" date="2023-01" db="EMBL/GenBank/DDBJ databases">
        <title>Oxazolidinone resistance genes in florfenicol resistant enterococci from beef cattle and veal calves at slaughter.</title>
        <authorList>
            <person name="Biggel M."/>
        </authorList>
    </citation>
    <scope>NUCLEOTIDE SEQUENCE</scope>
    <source>
        <strain evidence="2">K204-1</strain>
    </source>
</reference>
<evidence type="ECO:0000259" key="1">
    <source>
        <dbReference type="PROSITE" id="PS51186"/>
    </source>
</evidence>